<dbReference type="RefSeq" id="WP_171909845.1">
    <property type="nucleotide sequence ID" value="NZ_FOEG01000002.1"/>
</dbReference>
<dbReference type="PANTHER" id="PTHR35936:SF17">
    <property type="entry name" value="ARGININE-BINDING EXTRACELLULAR PROTEIN ARTP"/>
    <property type="match status" value="1"/>
</dbReference>
<feature type="chain" id="PRO_5011451844" evidence="3">
    <location>
        <begin position="26"/>
        <end position="335"/>
    </location>
</feature>
<proteinExistence type="inferred from homology"/>
<evidence type="ECO:0000256" key="3">
    <source>
        <dbReference type="SAM" id="SignalP"/>
    </source>
</evidence>
<dbReference type="SUPFAM" id="SSF53850">
    <property type="entry name" value="Periplasmic binding protein-like II"/>
    <property type="match status" value="1"/>
</dbReference>
<gene>
    <name evidence="5" type="ORF">SAMN04488052_102526</name>
</gene>
<dbReference type="SMART" id="SM00062">
    <property type="entry name" value="PBPb"/>
    <property type="match status" value="1"/>
</dbReference>
<dbReference type="STRING" id="406100.SAMN04488052_102526"/>
<evidence type="ECO:0000313" key="5">
    <source>
        <dbReference type="EMBL" id="SEO74087.1"/>
    </source>
</evidence>
<dbReference type="EMBL" id="FOEG01000002">
    <property type="protein sequence ID" value="SEO74087.1"/>
    <property type="molecule type" value="Genomic_DNA"/>
</dbReference>
<evidence type="ECO:0000256" key="1">
    <source>
        <dbReference type="ARBA" id="ARBA00010333"/>
    </source>
</evidence>
<dbReference type="InterPro" id="IPR001638">
    <property type="entry name" value="Solute-binding_3/MltF_N"/>
</dbReference>
<dbReference type="Gene3D" id="3.40.190.10">
    <property type="entry name" value="Periplasmic binding protein-like II"/>
    <property type="match status" value="3"/>
</dbReference>
<evidence type="ECO:0000259" key="4">
    <source>
        <dbReference type="SMART" id="SM00062"/>
    </source>
</evidence>
<keyword evidence="6" id="KW-1185">Reference proteome</keyword>
<reference evidence="5 6" key="1">
    <citation type="submission" date="2016-10" db="EMBL/GenBank/DDBJ databases">
        <authorList>
            <person name="de Groot N.N."/>
        </authorList>
    </citation>
    <scope>NUCLEOTIDE SEQUENCE [LARGE SCALE GENOMIC DNA]</scope>
    <source>
        <strain evidence="5 6">CGMCC 1.6291</strain>
    </source>
</reference>
<evidence type="ECO:0000313" key="6">
    <source>
        <dbReference type="Proteomes" id="UP000199657"/>
    </source>
</evidence>
<feature type="signal peptide" evidence="3">
    <location>
        <begin position="1"/>
        <end position="25"/>
    </location>
</feature>
<dbReference type="PANTHER" id="PTHR35936">
    <property type="entry name" value="MEMBRANE-BOUND LYTIC MUREIN TRANSGLYCOSYLASE F"/>
    <property type="match status" value="1"/>
</dbReference>
<organism evidence="5 6">
    <name type="scientific">Aquisalimonas asiatica</name>
    <dbReference type="NCBI Taxonomy" id="406100"/>
    <lineage>
        <taxon>Bacteria</taxon>
        <taxon>Pseudomonadati</taxon>
        <taxon>Pseudomonadota</taxon>
        <taxon>Gammaproteobacteria</taxon>
        <taxon>Chromatiales</taxon>
        <taxon>Ectothiorhodospiraceae</taxon>
        <taxon>Aquisalimonas</taxon>
    </lineage>
</organism>
<accession>A0A1H8S6C3</accession>
<keyword evidence="2 3" id="KW-0732">Signal</keyword>
<dbReference type="AlphaFoldDB" id="A0A1H8S6C3"/>
<comment type="similarity">
    <text evidence="1">Belongs to the bacterial solute-binding protein 3 family.</text>
</comment>
<dbReference type="Proteomes" id="UP000199657">
    <property type="component" value="Unassembled WGS sequence"/>
</dbReference>
<evidence type="ECO:0000256" key="2">
    <source>
        <dbReference type="ARBA" id="ARBA00022729"/>
    </source>
</evidence>
<protein>
    <submittedName>
        <fullName evidence="5">Amino acid ABC transporter substrate-binding protein, PAAT family</fullName>
    </submittedName>
</protein>
<name>A0A1H8S6C3_9GAMM</name>
<feature type="domain" description="Solute-binding protein family 3/N-terminal" evidence="4">
    <location>
        <begin position="36"/>
        <end position="299"/>
    </location>
</feature>
<sequence>MDAKWHRAAAGVMASALLLAAPASAERMEQIRESGRIKIALYNDFAPYSCEARDGDLTGVDAVLARAVAQELGLQAELVGFGADDSMDADIQQLREDQEYDEWRNPDRRDRAPDLMMHVPVDPVFADRNPEFQFFAPYYHEDMAVLYDRDEIGDVPDVVNTPEPFEGSRIGVEMYTLSYIFLTNGFDGRLRETTVNHKSVSLAVESLLEGSVSAVMAPRGELQSALASFPEVNGALGMSTLADLFRTDRVRSEWDVGVAALDGNPELVREVEAALQALRDNGTLEQVFADYGIRWVAPGGSGLKAMSGGDGPVGLTRQGLDAEQLCRKHVPAGLL</sequence>